<evidence type="ECO:0000259" key="2">
    <source>
        <dbReference type="Pfam" id="PF12697"/>
    </source>
</evidence>
<keyword evidence="4" id="KW-1185">Reference proteome</keyword>
<dbReference type="InterPro" id="IPR050266">
    <property type="entry name" value="AB_hydrolase_sf"/>
</dbReference>
<evidence type="ECO:0000256" key="1">
    <source>
        <dbReference type="ARBA" id="ARBA00022801"/>
    </source>
</evidence>
<dbReference type="AlphaFoldDB" id="A0A419A6X2"/>
<dbReference type="PANTHER" id="PTHR43798:SF31">
    <property type="entry name" value="AB HYDROLASE SUPERFAMILY PROTEIN YCLE"/>
    <property type="match status" value="1"/>
</dbReference>
<accession>A0A419A6X2</accession>
<dbReference type="Pfam" id="PF12697">
    <property type="entry name" value="Abhydrolase_6"/>
    <property type="match status" value="1"/>
</dbReference>
<dbReference type="OrthoDB" id="9815441at2"/>
<sequence>MKQRFTLEAAGQDFSGKLAQPDGGQAGLPVLLAIHGGTYDCDYFDIPGHSLLDRAVAWGFHVVAIDRPGYGNSTPLPDAPDLIQKNAEALNAALPDLLAALGLAGRPVCLIGHSIGGAVALTLAALCEGWPLAGVAVSGVGAETPSESAEAYAQMPRQYFVELPGPVKDQVMFGPEGSYPPDMPAASHAAHRPVPLSELTDITGGWQDRLAGIAARIRVPVHYRQGEHERLWLVSAARVEDFARLFTASPQVDAELVPGAGHCIDYHLAGPAFQDEQLDFAALLESAEAQP</sequence>
<name>A0A419A6X2_9RHOB</name>
<dbReference type="PANTHER" id="PTHR43798">
    <property type="entry name" value="MONOACYLGLYCEROL LIPASE"/>
    <property type="match status" value="1"/>
</dbReference>
<dbReference type="GO" id="GO:0016787">
    <property type="term" value="F:hydrolase activity"/>
    <property type="evidence" value="ECO:0007669"/>
    <property type="project" value="UniProtKB-KW"/>
</dbReference>
<dbReference type="EMBL" id="QZEW01000040">
    <property type="protein sequence ID" value="RJL14822.1"/>
    <property type="molecule type" value="Genomic_DNA"/>
</dbReference>
<evidence type="ECO:0000313" key="4">
    <source>
        <dbReference type="Proteomes" id="UP000283587"/>
    </source>
</evidence>
<dbReference type="SUPFAM" id="SSF53474">
    <property type="entry name" value="alpha/beta-Hydrolases"/>
    <property type="match status" value="1"/>
</dbReference>
<gene>
    <name evidence="3" type="ORF">D3P05_11080</name>
</gene>
<organism evidence="3 4">
    <name type="scientific">Paracoccus siganidrum</name>
    <dbReference type="NCBI Taxonomy" id="1276757"/>
    <lineage>
        <taxon>Bacteria</taxon>
        <taxon>Pseudomonadati</taxon>
        <taxon>Pseudomonadota</taxon>
        <taxon>Alphaproteobacteria</taxon>
        <taxon>Rhodobacterales</taxon>
        <taxon>Paracoccaceae</taxon>
        <taxon>Paracoccus</taxon>
    </lineage>
</organism>
<reference evidence="4" key="1">
    <citation type="submission" date="2018-09" db="EMBL/GenBank/DDBJ databases">
        <title>Paracoccus onubensis nov. sp. a moderate halophilic bacterium isolated from Gruta de las Maravillas (Aracena, Spain).</title>
        <authorList>
            <person name="Jurado V."/>
            <person name="Gutierrez-Patricio S."/>
            <person name="Gonzalez-Pimentel J.L."/>
            <person name="Miller A.Z."/>
            <person name="Laiz L."/>
            <person name="Saiz-Jimenez C."/>
        </authorList>
    </citation>
    <scope>NUCLEOTIDE SEQUENCE [LARGE SCALE GENOMIC DNA]</scope>
    <source>
        <strain evidence="4">DSM 26381</strain>
    </source>
</reference>
<feature type="domain" description="AB hydrolase-1" evidence="2">
    <location>
        <begin position="32"/>
        <end position="264"/>
    </location>
</feature>
<dbReference type="PRINTS" id="PR00111">
    <property type="entry name" value="ABHYDROLASE"/>
</dbReference>
<dbReference type="InterPro" id="IPR029058">
    <property type="entry name" value="AB_hydrolase_fold"/>
</dbReference>
<comment type="caution">
    <text evidence="3">The sequence shown here is derived from an EMBL/GenBank/DDBJ whole genome shotgun (WGS) entry which is preliminary data.</text>
</comment>
<proteinExistence type="predicted"/>
<protein>
    <submittedName>
        <fullName evidence="3">Alpha/beta hydrolase</fullName>
    </submittedName>
</protein>
<dbReference type="InterPro" id="IPR000073">
    <property type="entry name" value="AB_hydrolase_1"/>
</dbReference>
<dbReference type="Gene3D" id="3.40.50.1820">
    <property type="entry name" value="alpha/beta hydrolase"/>
    <property type="match status" value="1"/>
</dbReference>
<dbReference type="RefSeq" id="WP_119898219.1">
    <property type="nucleotide sequence ID" value="NZ_QNRC01000028.1"/>
</dbReference>
<keyword evidence="1 3" id="KW-0378">Hydrolase</keyword>
<dbReference type="GO" id="GO:0016020">
    <property type="term" value="C:membrane"/>
    <property type="evidence" value="ECO:0007669"/>
    <property type="project" value="TreeGrafter"/>
</dbReference>
<dbReference type="Proteomes" id="UP000283587">
    <property type="component" value="Unassembled WGS sequence"/>
</dbReference>
<evidence type="ECO:0000313" key="3">
    <source>
        <dbReference type="EMBL" id="RJL14822.1"/>
    </source>
</evidence>